<accession>A0A9Q0GCE0</accession>
<dbReference type="Proteomes" id="UP001141552">
    <property type="component" value="Unassembled WGS sequence"/>
</dbReference>
<comment type="caution">
    <text evidence="2">The sequence shown here is derived from an EMBL/GenBank/DDBJ whole genome shotgun (WGS) entry which is preliminary data.</text>
</comment>
<dbReference type="InterPro" id="IPR035892">
    <property type="entry name" value="C2_domain_sf"/>
</dbReference>
<dbReference type="Gene3D" id="2.60.40.150">
    <property type="entry name" value="C2 domain"/>
    <property type="match status" value="1"/>
</dbReference>
<dbReference type="SMART" id="SM00239">
    <property type="entry name" value="C2"/>
    <property type="match status" value="1"/>
</dbReference>
<dbReference type="PANTHER" id="PTHR32246:SF117">
    <property type="entry name" value="C2 DOMAIN-CONTAINING PROTEIN"/>
    <property type="match status" value="1"/>
</dbReference>
<evidence type="ECO:0000313" key="3">
    <source>
        <dbReference type="Proteomes" id="UP001141552"/>
    </source>
</evidence>
<dbReference type="AlphaFoldDB" id="A0A9Q0GCE0"/>
<evidence type="ECO:0000313" key="2">
    <source>
        <dbReference type="EMBL" id="KAJ4847435.1"/>
    </source>
</evidence>
<evidence type="ECO:0000259" key="1">
    <source>
        <dbReference type="PROSITE" id="PS50004"/>
    </source>
</evidence>
<dbReference type="SUPFAM" id="SSF49562">
    <property type="entry name" value="C2 domain (Calcium/lipid-binding domain, CaLB)"/>
    <property type="match status" value="1"/>
</dbReference>
<gene>
    <name evidence="2" type="ORF">Tsubulata_030678</name>
</gene>
<dbReference type="CDD" id="cd04051">
    <property type="entry name" value="C2_SRC2_like"/>
    <property type="match status" value="1"/>
</dbReference>
<keyword evidence="3" id="KW-1185">Reference proteome</keyword>
<organism evidence="2 3">
    <name type="scientific">Turnera subulata</name>
    <dbReference type="NCBI Taxonomy" id="218843"/>
    <lineage>
        <taxon>Eukaryota</taxon>
        <taxon>Viridiplantae</taxon>
        <taxon>Streptophyta</taxon>
        <taxon>Embryophyta</taxon>
        <taxon>Tracheophyta</taxon>
        <taxon>Spermatophyta</taxon>
        <taxon>Magnoliopsida</taxon>
        <taxon>eudicotyledons</taxon>
        <taxon>Gunneridae</taxon>
        <taxon>Pentapetalae</taxon>
        <taxon>rosids</taxon>
        <taxon>fabids</taxon>
        <taxon>Malpighiales</taxon>
        <taxon>Passifloraceae</taxon>
        <taxon>Turnera</taxon>
    </lineage>
</organism>
<proteinExistence type="predicted"/>
<dbReference type="PROSITE" id="PS50004">
    <property type="entry name" value="C2"/>
    <property type="match status" value="1"/>
</dbReference>
<dbReference type="EMBL" id="JAKUCV010001152">
    <property type="protein sequence ID" value="KAJ4847435.1"/>
    <property type="molecule type" value="Genomic_DNA"/>
</dbReference>
<dbReference type="InterPro" id="IPR000008">
    <property type="entry name" value="C2_dom"/>
</dbReference>
<dbReference type="InterPro" id="IPR044750">
    <property type="entry name" value="C2_SRC2/BAP"/>
</dbReference>
<dbReference type="GO" id="GO:0006952">
    <property type="term" value="P:defense response"/>
    <property type="evidence" value="ECO:0007669"/>
    <property type="project" value="InterPro"/>
</dbReference>
<name>A0A9Q0GCE0_9ROSI</name>
<dbReference type="PANTHER" id="PTHR32246">
    <property type="entry name" value="INGRESSION PROTEIN FIC1"/>
    <property type="match status" value="1"/>
</dbReference>
<reference evidence="2" key="2">
    <citation type="journal article" date="2023" name="Plants (Basel)">
        <title>Annotation of the Turnera subulata (Passifloraceae) Draft Genome Reveals the S-Locus Evolved after the Divergence of Turneroideae from Passifloroideae in a Stepwise Manner.</title>
        <authorList>
            <person name="Henning P.M."/>
            <person name="Roalson E.H."/>
            <person name="Mir W."/>
            <person name="McCubbin A.G."/>
            <person name="Shore J.S."/>
        </authorList>
    </citation>
    <scope>NUCLEOTIDE SEQUENCE</scope>
    <source>
        <strain evidence="2">F60SS</strain>
    </source>
</reference>
<feature type="domain" description="C2" evidence="1">
    <location>
        <begin position="1"/>
        <end position="115"/>
    </location>
</feature>
<reference evidence="2" key="1">
    <citation type="submission" date="2022-02" db="EMBL/GenBank/DDBJ databases">
        <authorList>
            <person name="Henning P.M."/>
            <person name="McCubbin A.G."/>
            <person name="Shore J.S."/>
        </authorList>
    </citation>
    <scope>NUCLEOTIDE SEQUENCE</scope>
    <source>
        <strain evidence="2">F60SS</strain>
        <tissue evidence="2">Leaves</tissue>
    </source>
</reference>
<dbReference type="OrthoDB" id="884464at2759"/>
<protein>
    <recommendedName>
        <fullName evidence="1">C2 domain-containing protein</fullName>
    </recommendedName>
</protein>
<sequence length="199" mass="21634">MASTSYTLEITVLSCEDLRIDGHHVKKNTYVVVRTDPHNLRNFGETTVDTRGGSYPSWNQKLVVDVSVVHDRVSARQNFVTLEARRWSPGGGSLIGAADMPVTDFLVCTETQQYVPNNRVNFLSYRLKDGRGQKNGIINVSVRVKAPEGFGEDEKEGLQLPVITDRQPDGYMSQAAVAAMAANVGGIAIGIPVSSAKNA</sequence>
<dbReference type="Pfam" id="PF00168">
    <property type="entry name" value="C2"/>
    <property type="match status" value="1"/>
</dbReference>